<dbReference type="EMBL" id="DS028158">
    <property type="protein sequence ID" value="EEY64626.1"/>
    <property type="molecule type" value="Genomic_DNA"/>
</dbReference>
<dbReference type="VEuPathDB" id="FungiDB:PITG_16050"/>
<dbReference type="HOGENOM" id="CLU_1009955_0_0_1"/>
<dbReference type="GeneID" id="9473839"/>
<keyword evidence="2" id="KW-1185">Reference proteome</keyword>
<dbReference type="RefSeq" id="XP_002897826.1">
    <property type="nucleotide sequence ID" value="XM_002897780.1"/>
</dbReference>
<evidence type="ECO:0000313" key="2">
    <source>
        <dbReference type="Proteomes" id="UP000006643"/>
    </source>
</evidence>
<dbReference type="OrthoDB" id="126197at2759"/>
<sequence>MSERDQAKWMNHMQMQYGLRARWAHLKIHKGKEEISKTTKRKVFTLTLNFCVLQGKFCSLLEPRDLVSVLALCNLTPISGSVRRTAAQNLTGARTVDEVYLAVAAELSPTYYTSCDVGSLRVQLASTELARQSLENRLFATVRIRENLELLARQVHLRSDMDAKAAIDIRVQPETRRSFSSSSCPCKPKTGCCKGKIARERDAKMATNTSHLNKLHHLLSDLVHGDSSNVQALRTNVATQHDRIERLMHADGVSVSRSTSELWMPTLWYWPPNDML</sequence>
<accession>D0NSR4</accession>
<dbReference type="InParanoid" id="D0NSR4"/>
<evidence type="ECO:0000313" key="1">
    <source>
        <dbReference type="EMBL" id="EEY64626.1"/>
    </source>
</evidence>
<dbReference type="Proteomes" id="UP000006643">
    <property type="component" value="Unassembled WGS sequence"/>
</dbReference>
<organism evidence="1 2">
    <name type="scientific">Phytophthora infestans (strain T30-4)</name>
    <name type="common">Potato late blight agent</name>
    <dbReference type="NCBI Taxonomy" id="403677"/>
    <lineage>
        <taxon>Eukaryota</taxon>
        <taxon>Sar</taxon>
        <taxon>Stramenopiles</taxon>
        <taxon>Oomycota</taxon>
        <taxon>Peronosporomycetes</taxon>
        <taxon>Peronosporales</taxon>
        <taxon>Peronosporaceae</taxon>
        <taxon>Phytophthora</taxon>
    </lineage>
</organism>
<proteinExistence type="predicted"/>
<reference evidence="2" key="1">
    <citation type="journal article" date="2009" name="Nature">
        <title>Genome sequence and analysis of the Irish potato famine pathogen Phytophthora infestans.</title>
        <authorList>
            <consortium name="The Broad Institute Genome Sequencing Platform"/>
            <person name="Haas B.J."/>
            <person name="Kamoun S."/>
            <person name="Zody M.C."/>
            <person name="Jiang R.H."/>
            <person name="Handsaker R.E."/>
            <person name="Cano L.M."/>
            <person name="Grabherr M."/>
            <person name="Kodira C.D."/>
            <person name="Raffaele S."/>
            <person name="Torto-Alalibo T."/>
            <person name="Bozkurt T.O."/>
            <person name="Ah-Fong A.M."/>
            <person name="Alvarado L."/>
            <person name="Anderson V.L."/>
            <person name="Armstrong M.R."/>
            <person name="Avrova A."/>
            <person name="Baxter L."/>
            <person name="Beynon J."/>
            <person name="Boevink P.C."/>
            <person name="Bollmann S.R."/>
            <person name="Bos J.I."/>
            <person name="Bulone V."/>
            <person name="Cai G."/>
            <person name="Cakir C."/>
            <person name="Carrington J.C."/>
            <person name="Chawner M."/>
            <person name="Conti L."/>
            <person name="Costanzo S."/>
            <person name="Ewan R."/>
            <person name="Fahlgren N."/>
            <person name="Fischbach M.A."/>
            <person name="Fugelstad J."/>
            <person name="Gilroy E.M."/>
            <person name="Gnerre S."/>
            <person name="Green P.J."/>
            <person name="Grenville-Briggs L.J."/>
            <person name="Griffith J."/>
            <person name="Grunwald N.J."/>
            <person name="Horn K."/>
            <person name="Horner N.R."/>
            <person name="Hu C.H."/>
            <person name="Huitema E."/>
            <person name="Jeong D.H."/>
            <person name="Jones A.M."/>
            <person name="Jones J.D."/>
            <person name="Jones R.W."/>
            <person name="Karlsson E.K."/>
            <person name="Kunjeti S.G."/>
            <person name="Lamour K."/>
            <person name="Liu Z."/>
            <person name="Ma L."/>
            <person name="Maclean D."/>
            <person name="Chibucos M.C."/>
            <person name="McDonald H."/>
            <person name="McWalters J."/>
            <person name="Meijer H.J."/>
            <person name="Morgan W."/>
            <person name="Morris P.F."/>
            <person name="Munro C.A."/>
            <person name="O'Neill K."/>
            <person name="Ospina-Giraldo M."/>
            <person name="Pinzon A."/>
            <person name="Pritchard L."/>
            <person name="Ramsahoye B."/>
            <person name="Ren Q."/>
            <person name="Restrepo S."/>
            <person name="Roy S."/>
            <person name="Sadanandom A."/>
            <person name="Savidor A."/>
            <person name="Schornack S."/>
            <person name="Schwartz D.C."/>
            <person name="Schumann U.D."/>
            <person name="Schwessinger B."/>
            <person name="Seyer L."/>
            <person name="Sharpe T."/>
            <person name="Silvar C."/>
            <person name="Song J."/>
            <person name="Studholme D.J."/>
            <person name="Sykes S."/>
            <person name="Thines M."/>
            <person name="van de Vondervoort P.J."/>
            <person name="Phuntumart V."/>
            <person name="Wawra S."/>
            <person name="Weide R."/>
            <person name="Win J."/>
            <person name="Young C."/>
            <person name="Zhou S."/>
            <person name="Fry W."/>
            <person name="Meyers B.C."/>
            <person name="van West P."/>
            <person name="Ristaino J."/>
            <person name="Govers F."/>
            <person name="Birch P.R."/>
            <person name="Whisson S.C."/>
            <person name="Judelson H.S."/>
            <person name="Nusbaum C."/>
        </authorList>
    </citation>
    <scope>NUCLEOTIDE SEQUENCE [LARGE SCALE GENOMIC DNA]</scope>
    <source>
        <strain evidence="2">T30-4</strain>
    </source>
</reference>
<dbReference type="AlphaFoldDB" id="D0NSR4"/>
<gene>
    <name evidence="1" type="ORF">PITG_16050</name>
</gene>
<protein>
    <submittedName>
        <fullName evidence="1">Uncharacterized protein</fullName>
    </submittedName>
</protein>
<dbReference type="KEGG" id="pif:PITG_16050"/>
<name>D0NSR4_PHYIT</name>